<dbReference type="InterPro" id="IPR036188">
    <property type="entry name" value="FAD/NAD-bd_sf"/>
</dbReference>
<reference evidence="6" key="1">
    <citation type="submission" date="2024-06" db="EMBL/GenBank/DDBJ databases">
        <title>Complete genome of Salinicola endophyticus HNIBRBA4755.</title>
        <authorList>
            <person name="Shin S.Y."/>
            <person name="Kang H."/>
            <person name="Song J."/>
        </authorList>
    </citation>
    <scope>NUCLEOTIDE SEQUENCE</scope>
    <source>
        <strain evidence="6">HNIBRBA4755</strain>
    </source>
</reference>
<sequence>MTQATHSELLIIGGGSMGLAAADHLAASGAGSVQVLDAHDPPHDQGAHHGETRLIRLAYGEGGGYVALAQRAWAGWQRLERETGESLLLPTGVLNLGPATASFMRQVAASARDHALPLEQLDGHGVARRWPGWRSGREALSETHVGAFEARAGVLRVERILACWRRRLARQTGVTLATGARVVALEALPAGGYLARCADGRCFGARRVLAACGQHLAGLLAPLGVRLPLTRVRKTFAWYSADARYQRERFPGFSLTDDELGIYYGFPDIDGAGFKLGRHDAGQPLAPGEPLLPFGQHPDDIPELAQVIARYLPGVGALRHGAVCQYIRTPDEHFLIDEPLPGLVVAGGFSGHGFKFASVMGEVLGEWLSHGTRAPELAAFGLARFPIRCEETP</sequence>
<dbReference type="EMBL" id="CP159578">
    <property type="protein sequence ID" value="XCJ78714.1"/>
    <property type="molecule type" value="Genomic_DNA"/>
</dbReference>
<dbReference type="GO" id="GO:0005829">
    <property type="term" value="C:cytosol"/>
    <property type="evidence" value="ECO:0007669"/>
    <property type="project" value="TreeGrafter"/>
</dbReference>
<accession>A0AB74U488</accession>
<evidence type="ECO:0000256" key="4">
    <source>
        <dbReference type="ARBA" id="ARBA00023002"/>
    </source>
</evidence>
<evidence type="ECO:0000256" key="3">
    <source>
        <dbReference type="ARBA" id="ARBA00022827"/>
    </source>
</evidence>
<dbReference type="InterPro" id="IPR006076">
    <property type="entry name" value="FAD-dep_OxRdtase"/>
</dbReference>
<dbReference type="PANTHER" id="PTHR10961">
    <property type="entry name" value="PEROXISOMAL SARCOSINE OXIDASE"/>
    <property type="match status" value="1"/>
</dbReference>
<dbReference type="GO" id="GO:0050660">
    <property type="term" value="F:flavin adenine dinucleotide binding"/>
    <property type="evidence" value="ECO:0007669"/>
    <property type="project" value="InterPro"/>
</dbReference>
<keyword evidence="2" id="KW-0285">Flavoprotein</keyword>
<dbReference type="Pfam" id="PF01266">
    <property type="entry name" value="DAO"/>
    <property type="match status" value="1"/>
</dbReference>
<protein>
    <submittedName>
        <fullName evidence="6">N-methyl-L-tryptophan oxidase</fullName>
        <ecNumber evidence="6">1.5.3.2</ecNumber>
    </submittedName>
</protein>
<keyword evidence="4 6" id="KW-0560">Oxidoreductase</keyword>
<dbReference type="PANTHER" id="PTHR10961:SF7">
    <property type="entry name" value="FAD DEPENDENT OXIDOREDUCTASE DOMAIN-CONTAINING PROTEIN"/>
    <property type="match status" value="1"/>
</dbReference>
<gene>
    <name evidence="6" type="primary">solA</name>
    <name evidence="6" type="ORF">ABV408_14895</name>
</gene>
<evidence type="ECO:0000256" key="2">
    <source>
        <dbReference type="ARBA" id="ARBA00022630"/>
    </source>
</evidence>
<name>A0AB74U488_9GAMM</name>
<dbReference type="SUPFAM" id="SSF54373">
    <property type="entry name" value="FAD-linked reductases, C-terminal domain"/>
    <property type="match status" value="1"/>
</dbReference>
<dbReference type="GO" id="GO:0008115">
    <property type="term" value="F:sarcosine oxidase activity"/>
    <property type="evidence" value="ECO:0007669"/>
    <property type="project" value="TreeGrafter"/>
</dbReference>
<proteinExistence type="predicted"/>
<evidence type="ECO:0000259" key="5">
    <source>
        <dbReference type="Pfam" id="PF01266"/>
    </source>
</evidence>
<comment type="cofactor">
    <cofactor evidence="1">
        <name>FAD</name>
        <dbReference type="ChEBI" id="CHEBI:57692"/>
    </cofactor>
</comment>
<dbReference type="RefSeq" id="WP_353979685.1">
    <property type="nucleotide sequence ID" value="NZ_CP159578.1"/>
</dbReference>
<dbReference type="AlphaFoldDB" id="A0AB74U488"/>
<evidence type="ECO:0000256" key="1">
    <source>
        <dbReference type="ARBA" id="ARBA00001974"/>
    </source>
</evidence>
<keyword evidence="3" id="KW-0274">FAD</keyword>
<organism evidence="6">
    <name type="scientific">Salinicola endophyticus</name>
    <dbReference type="NCBI Taxonomy" id="1949083"/>
    <lineage>
        <taxon>Bacteria</taxon>
        <taxon>Pseudomonadati</taxon>
        <taxon>Pseudomonadota</taxon>
        <taxon>Gammaproteobacteria</taxon>
        <taxon>Oceanospirillales</taxon>
        <taxon>Halomonadaceae</taxon>
        <taxon>Salinicola</taxon>
    </lineage>
</organism>
<dbReference type="NCBIfam" id="NF008425">
    <property type="entry name" value="PRK11259.1"/>
    <property type="match status" value="1"/>
</dbReference>
<dbReference type="EC" id="1.5.3.2" evidence="6"/>
<dbReference type="InterPro" id="IPR045170">
    <property type="entry name" value="MTOX"/>
</dbReference>
<feature type="domain" description="FAD dependent oxidoreductase" evidence="5">
    <location>
        <begin position="9"/>
        <end position="367"/>
    </location>
</feature>
<dbReference type="Gene3D" id="3.50.50.60">
    <property type="entry name" value="FAD/NAD(P)-binding domain"/>
    <property type="match status" value="1"/>
</dbReference>
<dbReference type="SUPFAM" id="SSF51905">
    <property type="entry name" value="FAD/NAD(P)-binding domain"/>
    <property type="match status" value="1"/>
</dbReference>
<dbReference type="Gene3D" id="3.30.9.10">
    <property type="entry name" value="D-Amino Acid Oxidase, subunit A, domain 2"/>
    <property type="match status" value="1"/>
</dbReference>
<evidence type="ECO:0000313" key="6">
    <source>
        <dbReference type="EMBL" id="XCJ78714.1"/>
    </source>
</evidence>
<dbReference type="GO" id="GO:0050131">
    <property type="term" value="F:N-methyl-L-amino-acid oxidase activity"/>
    <property type="evidence" value="ECO:0007669"/>
    <property type="project" value="UniProtKB-EC"/>
</dbReference>